<comment type="caution">
    <text evidence="6">The sequence shown here is derived from an EMBL/GenBank/DDBJ whole genome shotgun (WGS) entry which is preliminary data.</text>
</comment>
<dbReference type="EMBL" id="ASPP01012931">
    <property type="protein sequence ID" value="ETO20099.1"/>
    <property type="molecule type" value="Genomic_DNA"/>
</dbReference>
<dbReference type="GO" id="GO:0004553">
    <property type="term" value="F:hydrolase activity, hydrolyzing O-glycosyl compounds"/>
    <property type="evidence" value="ECO:0007669"/>
    <property type="project" value="InterPro"/>
</dbReference>
<dbReference type="Gene3D" id="3.20.20.80">
    <property type="entry name" value="Glycosidases"/>
    <property type="match status" value="1"/>
</dbReference>
<keyword evidence="3 4" id="KW-0326">Glycosidase</keyword>
<proteinExistence type="inferred from homology"/>
<reference evidence="6 7" key="1">
    <citation type="journal article" date="2013" name="Curr. Biol.">
        <title>The Genome of the Foraminiferan Reticulomyxa filosa.</title>
        <authorList>
            <person name="Glockner G."/>
            <person name="Hulsmann N."/>
            <person name="Schleicher M."/>
            <person name="Noegel A.A."/>
            <person name="Eichinger L."/>
            <person name="Gallinger C."/>
            <person name="Pawlowski J."/>
            <person name="Sierra R."/>
            <person name="Euteneuer U."/>
            <person name="Pillet L."/>
            <person name="Moustafa A."/>
            <person name="Platzer M."/>
            <person name="Groth M."/>
            <person name="Szafranski K."/>
            <person name="Schliwa M."/>
        </authorList>
    </citation>
    <scope>NUCLEOTIDE SEQUENCE [LARGE SCALE GENOMIC DNA]</scope>
</reference>
<protein>
    <recommendedName>
        <fullName evidence="5">Glycoside hydrolase family 5 domain-containing protein</fullName>
    </recommendedName>
</protein>
<keyword evidence="2 4" id="KW-0378">Hydrolase</keyword>
<name>X6N2Y0_RETFI</name>
<evidence type="ECO:0000256" key="1">
    <source>
        <dbReference type="ARBA" id="ARBA00005641"/>
    </source>
</evidence>
<evidence type="ECO:0000313" key="6">
    <source>
        <dbReference type="EMBL" id="ETO20099.1"/>
    </source>
</evidence>
<sequence>MDETTIGWASSYETYAIGAAAQRMYDNRDNIRDKFASNFWQRVAKRFKNNPGILGYELINEPWIGDKWTIPALRIPSSADIINLQRFYEYLNDAIREIDNDTIIFYEPATGGNYYDATPVGFTHGPGGEAYNSKQSLSFHIYCPFIQSDVPIGPILKNETLAVCEGGNKDMLRVRVRDIAKLNTSGFLTEFGAIPMTEQGFELITYMMNLCDEYRIGGWTYWLLNPSGNFDDPNPEVPYLTRTFARKIAGQLHAMDFDFDSKNFLWCMPLLIKLI</sequence>
<dbReference type="InterPro" id="IPR052066">
    <property type="entry name" value="Glycosphingolipid_Hydrolases"/>
</dbReference>
<evidence type="ECO:0000256" key="3">
    <source>
        <dbReference type="ARBA" id="ARBA00023295"/>
    </source>
</evidence>
<feature type="domain" description="Glycoside hydrolase family 5" evidence="5">
    <location>
        <begin position="21"/>
        <end position="227"/>
    </location>
</feature>
<dbReference type="OrthoDB" id="1887033at2759"/>
<dbReference type="GO" id="GO:0000272">
    <property type="term" value="P:polysaccharide catabolic process"/>
    <property type="evidence" value="ECO:0007669"/>
    <property type="project" value="InterPro"/>
</dbReference>
<dbReference type="PANTHER" id="PTHR31308">
    <property type="match status" value="1"/>
</dbReference>
<dbReference type="SUPFAM" id="SSF51445">
    <property type="entry name" value="(Trans)glycosidases"/>
    <property type="match status" value="1"/>
</dbReference>
<dbReference type="PANTHER" id="PTHR31308:SF3">
    <property type="entry name" value="ENDOGLYCOCERAMIDASE"/>
    <property type="match status" value="1"/>
</dbReference>
<organism evidence="6 7">
    <name type="scientific">Reticulomyxa filosa</name>
    <dbReference type="NCBI Taxonomy" id="46433"/>
    <lineage>
        <taxon>Eukaryota</taxon>
        <taxon>Sar</taxon>
        <taxon>Rhizaria</taxon>
        <taxon>Retaria</taxon>
        <taxon>Foraminifera</taxon>
        <taxon>Monothalamids</taxon>
        <taxon>Reticulomyxidae</taxon>
        <taxon>Reticulomyxa</taxon>
    </lineage>
</organism>
<dbReference type="AlphaFoldDB" id="X6N2Y0"/>
<evidence type="ECO:0000259" key="5">
    <source>
        <dbReference type="Pfam" id="PF00150"/>
    </source>
</evidence>
<evidence type="ECO:0000256" key="2">
    <source>
        <dbReference type="ARBA" id="ARBA00022801"/>
    </source>
</evidence>
<dbReference type="InterPro" id="IPR001547">
    <property type="entry name" value="Glyco_hydro_5"/>
</dbReference>
<keyword evidence="7" id="KW-1185">Reference proteome</keyword>
<comment type="similarity">
    <text evidence="1 4">Belongs to the glycosyl hydrolase 5 (cellulase A) family.</text>
</comment>
<gene>
    <name evidence="6" type="ORF">RFI_17119</name>
</gene>
<evidence type="ECO:0000313" key="7">
    <source>
        <dbReference type="Proteomes" id="UP000023152"/>
    </source>
</evidence>
<dbReference type="InterPro" id="IPR017853">
    <property type="entry name" value="GH"/>
</dbReference>
<accession>X6N2Y0</accession>
<dbReference type="Proteomes" id="UP000023152">
    <property type="component" value="Unassembled WGS sequence"/>
</dbReference>
<evidence type="ECO:0000256" key="4">
    <source>
        <dbReference type="RuleBase" id="RU361153"/>
    </source>
</evidence>
<dbReference type="Pfam" id="PF00150">
    <property type="entry name" value="Cellulase"/>
    <property type="match status" value="1"/>
</dbReference>